<protein>
    <submittedName>
        <fullName evidence="4">Flavin reductase family protein</fullName>
        <ecNumber evidence="4">1.-.-.-</ecNumber>
    </submittedName>
</protein>
<dbReference type="PANTHER" id="PTHR30466:SF11">
    <property type="entry name" value="FLAVIN-DEPENDENT MONOOXYGENASE, REDUCTASE SUBUNIT HSAB"/>
    <property type="match status" value="1"/>
</dbReference>
<dbReference type="Gene3D" id="2.30.110.10">
    <property type="entry name" value="Electron Transport, Fmn-binding Protein, Chain A"/>
    <property type="match status" value="1"/>
</dbReference>
<dbReference type="GO" id="GO:0016491">
    <property type="term" value="F:oxidoreductase activity"/>
    <property type="evidence" value="ECO:0007669"/>
    <property type="project" value="UniProtKB-KW"/>
</dbReference>
<evidence type="ECO:0000313" key="4">
    <source>
        <dbReference type="EMBL" id="WNC72224.1"/>
    </source>
</evidence>
<dbReference type="InterPro" id="IPR050268">
    <property type="entry name" value="NADH-dep_flavin_reductase"/>
</dbReference>
<sequence length="164" mass="18036">MTKPGIDPIQFRNALGKFPTGVTIVTTKFGDELIGMTISSFNSVSLDPPLILWSIDKGARSLPAFKEANHFAVHVLSEEQQDLSNLFARQGADKFANVELETGIADVPMLSEYCARFQCQVEHQYEGGDHVIIVGRVLDFDAHDGKDPLVFHSGRYAQISKSAV</sequence>
<dbReference type="InterPro" id="IPR002563">
    <property type="entry name" value="Flavin_Rdtase-like_dom"/>
</dbReference>
<feature type="domain" description="Flavin reductase like" evidence="3">
    <location>
        <begin position="15"/>
        <end position="158"/>
    </location>
</feature>
<name>A0ABY9TTQ9_9GAMM</name>
<reference evidence="5" key="1">
    <citation type="submission" date="2023-09" db="EMBL/GenBank/DDBJ databases">
        <authorList>
            <person name="Li S."/>
            <person name="Li X."/>
            <person name="Zhang C."/>
            <person name="Zhao Z."/>
        </authorList>
    </citation>
    <scope>NUCLEOTIDE SEQUENCE [LARGE SCALE GENOMIC DNA]</scope>
    <source>
        <strain evidence="5">SQ149</strain>
    </source>
</reference>
<organism evidence="4 5">
    <name type="scientific">Thalassotalea psychrophila</name>
    <dbReference type="NCBI Taxonomy" id="3065647"/>
    <lineage>
        <taxon>Bacteria</taxon>
        <taxon>Pseudomonadati</taxon>
        <taxon>Pseudomonadota</taxon>
        <taxon>Gammaproteobacteria</taxon>
        <taxon>Alteromonadales</taxon>
        <taxon>Colwelliaceae</taxon>
        <taxon>Thalassotalea</taxon>
    </lineage>
</organism>
<evidence type="ECO:0000256" key="2">
    <source>
        <dbReference type="ARBA" id="ARBA00023002"/>
    </source>
</evidence>
<dbReference type="Proteomes" id="UP001258994">
    <property type="component" value="Chromosome"/>
</dbReference>
<evidence type="ECO:0000256" key="1">
    <source>
        <dbReference type="ARBA" id="ARBA00008898"/>
    </source>
</evidence>
<keyword evidence="2 4" id="KW-0560">Oxidoreductase</keyword>
<comment type="similarity">
    <text evidence="1">Belongs to the non-flavoprotein flavin reductase family.</text>
</comment>
<dbReference type="EC" id="1.-.-.-" evidence="4"/>
<proteinExistence type="inferred from homology"/>
<dbReference type="Pfam" id="PF01613">
    <property type="entry name" value="Flavin_Reduct"/>
    <property type="match status" value="1"/>
</dbReference>
<evidence type="ECO:0000259" key="3">
    <source>
        <dbReference type="SMART" id="SM00903"/>
    </source>
</evidence>
<evidence type="ECO:0000313" key="5">
    <source>
        <dbReference type="Proteomes" id="UP001258994"/>
    </source>
</evidence>
<gene>
    <name evidence="4" type="ORF">RGQ13_19205</name>
</gene>
<dbReference type="SMART" id="SM00903">
    <property type="entry name" value="Flavin_Reduct"/>
    <property type="match status" value="1"/>
</dbReference>
<accession>A0ABY9TTQ9</accession>
<keyword evidence="5" id="KW-1185">Reference proteome</keyword>
<dbReference type="EMBL" id="CP134145">
    <property type="protein sequence ID" value="WNC72224.1"/>
    <property type="molecule type" value="Genomic_DNA"/>
</dbReference>
<dbReference type="InterPro" id="IPR012349">
    <property type="entry name" value="Split_barrel_FMN-bd"/>
</dbReference>
<dbReference type="PANTHER" id="PTHR30466">
    <property type="entry name" value="FLAVIN REDUCTASE"/>
    <property type="match status" value="1"/>
</dbReference>
<dbReference type="SUPFAM" id="SSF50475">
    <property type="entry name" value="FMN-binding split barrel"/>
    <property type="match status" value="1"/>
</dbReference>
<dbReference type="RefSeq" id="WP_348391343.1">
    <property type="nucleotide sequence ID" value="NZ_CP134145.1"/>
</dbReference>